<dbReference type="AlphaFoldDB" id="A0AAQ3TR15"/>
<dbReference type="Pfam" id="PF00628">
    <property type="entry name" value="PHD"/>
    <property type="match status" value="1"/>
</dbReference>
<evidence type="ECO:0000256" key="6">
    <source>
        <dbReference type="ARBA" id="ARBA00022771"/>
    </source>
</evidence>
<dbReference type="PROSITE" id="PS01359">
    <property type="entry name" value="ZF_PHD_1"/>
    <property type="match status" value="1"/>
</dbReference>
<evidence type="ECO:0000256" key="11">
    <source>
        <dbReference type="ARBA" id="ARBA00066815"/>
    </source>
</evidence>
<feature type="domain" description="SET" evidence="15">
    <location>
        <begin position="246"/>
        <end position="368"/>
    </location>
</feature>
<dbReference type="GO" id="GO:0006275">
    <property type="term" value="P:regulation of DNA replication"/>
    <property type="evidence" value="ECO:0007669"/>
    <property type="project" value="UniProtKB-ARBA"/>
</dbReference>
<dbReference type="FunFam" id="2.170.270.10:FF:000038">
    <property type="entry name" value="Histone-lysine N-methyltransferase ATXR5"/>
    <property type="match status" value="1"/>
</dbReference>
<evidence type="ECO:0000256" key="1">
    <source>
        <dbReference type="ARBA" id="ARBA00004123"/>
    </source>
</evidence>
<evidence type="ECO:0000256" key="2">
    <source>
        <dbReference type="ARBA" id="ARBA00022603"/>
    </source>
</evidence>
<dbReference type="Proteomes" id="UP001341281">
    <property type="component" value="Chromosome 05"/>
</dbReference>
<dbReference type="InterPro" id="IPR046341">
    <property type="entry name" value="SET_dom_sf"/>
</dbReference>
<evidence type="ECO:0000256" key="3">
    <source>
        <dbReference type="ARBA" id="ARBA00022679"/>
    </source>
</evidence>
<comment type="subcellular location">
    <subcellularLocation>
        <location evidence="1">Nucleus</location>
    </subcellularLocation>
</comment>
<evidence type="ECO:0000256" key="12">
    <source>
        <dbReference type="PROSITE-ProRule" id="PRU00146"/>
    </source>
</evidence>
<feature type="region of interest" description="Disordered" evidence="13">
    <location>
        <begin position="1"/>
        <end position="22"/>
    </location>
</feature>
<dbReference type="SUPFAM" id="SSF57903">
    <property type="entry name" value="FYVE/PHD zinc finger"/>
    <property type="match status" value="1"/>
</dbReference>
<dbReference type="PROSITE" id="PS50016">
    <property type="entry name" value="ZF_PHD_2"/>
    <property type="match status" value="1"/>
</dbReference>
<keyword evidence="5" id="KW-0479">Metal-binding</keyword>
<gene>
    <name evidence="16" type="ORF">U9M48_025868</name>
</gene>
<dbReference type="GO" id="GO:0051726">
    <property type="term" value="P:regulation of cell cycle"/>
    <property type="evidence" value="ECO:0007669"/>
    <property type="project" value="UniProtKB-ARBA"/>
</dbReference>
<feature type="domain" description="PHD-type" evidence="14">
    <location>
        <begin position="23"/>
        <end position="73"/>
    </location>
</feature>
<dbReference type="InterPro" id="IPR001214">
    <property type="entry name" value="SET_dom"/>
</dbReference>
<comment type="catalytic activity">
    <reaction evidence="10">
        <text>L-lysyl(27)-[histone H3] + S-adenosyl-L-methionine = N(6)-methyl-L-lysyl(27)-[histone H3] + S-adenosyl-L-homocysteine + H(+)</text>
        <dbReference type="Rhea" id="RHEA:60296"/>
        <dbReference type="Rhea" id="RHEA-COMP:15544"/>
        <dbReference type="Rhea" id="RHEA-COMP:15548"/>
        <dbReference type="ChEBI" id="CHEBI:15378"/>
        <dbReference type="ChEBI" id="CHEBI:29969"/>
        <dbReference type="ChEBI" id="CHEBI:57856"/>
        <dbReference type="ChEBI" id="CHEBI:59789"/>
        <dbReference type="ChEBI" id="CHEBI:61929"/>
        <dbReference type="EC" id="2.1.1.369"/>
    </reaction>
</comment>
<evidence type="ECO:0000256" key="8">
    <source>
        <dbReference type="ARBA" id="ARBA00022853"/>
    </source>
</evidence>
<evidence type="ECO:0000313" key="17">
    <source>
        <dbReference type="Proteomes" id="UP001341281"/>
    </source>
</evidence>
<keyword evidence="9" id="KW-0539">Nucleus</keyword>
<dbReference type="EC" id="2.1.1.369" evidence="11"/>
<keyword evidence="17" id="KW-1185">Reference proteome</keyword>
<evidence type="ECO:0000256" key="7">
    <source>
        <dbReference type="ARBA" id="ARBA00022833"/>
    </source>
</evidence>
<dbReference type="Gene3D" id="3.30.40.10">
    <property type="entry name" value="Zinc/RING finger domain, C3HC4 (zinc finger)"/>
    <property type="match status" value="1"/>
</dbReference>
<dbReference type="GO" id="GO:0005634">
    <property type="term" value="C:nucleus"/>
    <property type="evidence" value="ECO:0007669"/>
    <property type="project" value="UniProtKB-SubCell"/>
</dbReference>
<evidence type="ECO:0000256" key="13">
    <source>
        <dbReference type="SAM" id="MobiDB-lite"/>
    </source>
</evidence>
<evidence type="ECO:0000256" key="9">
    <source>
        <dbReference type="ARBA" id="ARBA00023242"/>
    </source>
</evidence>
<keyword evidence="2" id="KW-0489">Methyltransferase</keyword>
<keyword evidence="6 12" id="KW-0863">Zinc-finger</keyword>
<evidence type="ECO:0000259" key="15">
    <source>
        <dbReference type="PROSITE" id="PS50280"/>
    </source>
</evidence>
<keyword evidence="8" id="KW-0156">Chromatin regulator</keyword>
<evidence type="ECO:0000313" key="16">
    <source>
        <dbReference type="EMBL" id="WVZ78105.1"/>
    </source>
</evidence>
<dbReference type="SUPFAM" id="SSF82199">
    <property type="entry name" value="SET domain"/>
    <property type="match status" value="1"/>
</dbReference>
<dbReference type="GO" id="GO:0140953">
    <property type="term" value="F:histone H3K27 monomethyltransferase activity"/>
    <property type="evidence" value="ECO:0007669"/>
    <property type="project" value="UniProtKB-EC"/>
</dbReference>
<dbReference type="EMBL" id="CP144749">
    <property type="protein sequence ID" value="WVZ78105.1"/>
    <property type="molecule type" value="Genomic_DNA"/>
</dbReference>
<dbReference type="Gene3D" id="2.170.270.10">
    <property type="entry name" value="SET domain"/>
    <property type="match status" value="1"/>
</dbReference>
<keyword evidence="7" id="KW-0862">Zinc</keyword>
<evidence type="ECO:0000259" key="14">
    <source>
        <dbReference type="PROSITE" id="PS50016"/>
    </source>
</evidence>
<accession>A0AAQ3TR15</accession>
<protein>
    <recommendedName>
        <fullName evidence="11">[histone H3]-lysine(27) N-methyltransferase</fullName>
        <ecNumber evidence="11">2.1.1.369</ecNumber>
    </recommendedName>
</protein>
<dbReference type="PANTHER" id="PTHR48442:SF1">
    <property type="entry name" value="SET DOMAIN-CONTAINING PROTEIN"/>
    <property type="match status" value="1"/>
</dbReference>
<dbReference type="CDD" id="cd15545">
    <property type="entry name" value="PHD_BAZ2A_like"/>
    <property type="match status" value="1"/>
</dbReference>
<proteinExistence type="predicted"/>
<evidence type="ECO:0000256" key="10">
    <source>
        <dbReference type="ARBA" id="ARBA00052048"/>
    </source>
</evidence>
<dbReference type="CDD" id="cd10539">
    <property type="entry name" value="SET_ATXR5_6-like"/>
    <property type="match status" value="1"/>
</dbReference>
<dbReference type="InterPro" id="IPR011011">
    <property type="entry name" value="Znf_FYVE_PHD"/>
</dbReference>
<dbReference type="InterPro" id="IPR013083">
    <property type="entry name" value="Znf_RING/FYVE/PHD"/>
</dbReference>
<dbReference type="SMART" id="SM00249">
    <property type="entry name" value="PHD"/>
    <property type="match status" value="1"/>
</dbReference>
<keyword evidence="3" id="KW-0808">Transferase</keyword>
<sequence length="380" mass="42183">MGAAGQLRRRTRAPRAEPAGDDDVRCEACGSGDAAAELMLCDGCDRGFHIFCLRPILPRVPAGDWFCASCRSPPSSKSAAAVASPVAKKPKREYFLFCSHRDCGIRLANRGVHAEFPLVQTKIVDFFKIQRSPLPSLAASEPSELTRKRRRKPAGALVVAKKKRRRLLPFNPCEDPAQRLRQMASLATALTATGAVFSNSLTYPPGMAPRSANRAALEAGGMQVLPREDVETLGLCQRMLERGEWPPLLVVYDPVEGFTVEADRFIRDLTIITEYVGDVDYLRNREHDDGDSMMTLLSAAAPSRSLVICPDRRSNIARFINGINNHTPEGRKKQNLKCVRFDVGGECRVLLVANRDISKGERLYYDYNGSEHEYPTHHFV</sequence>
<reference evidence="16 17" key="1">
    <citation type="submission" date="2024-02" db="EMBL/GenBank/DDBJ databases">
        <title>High-quality chromosome-scale genome assembly of Pensacola bahiagrass (Paspalum notatum Flugge var. saurae).</title>
        <authorList>
            <person name="Vega J.M."/>
            <person name="Podio M."/>
            <person name="Orjuela J."/>
            <person name="Siena L.A."/>
            <person name="Pessino S.C."/>
            <person name="Combes M.C."/>
            <person name="Mariac C."/>
            <person name="Albertini E."/>
            <person name="Pupilli F."/>
            <person name="Ortiz J.P.A."/>
            <person name="Leblanc O."/>
        </authorList>
    </citation>
    <scope>NUCLEOTIDE SEQUENCE [LARGE SCALE GENOMIC DNA]</scope>
    <source>
        <strain evidence="16">R1</strain>
        <tissue evidence="16">Leaf</tissue>
    </source>
</reference>
<evidence type="ECO:0000256" key="5">
    <source>
        <dbReference type="ARBA" id="ARBA00022723"/>
    </source>
</evidence>
<dbReference type="GO" id="GO:0032259">
    <property type="term" value="P:methylation"/>
    <property type="evidence" value="ECO:0007669"/>
    <property type="project" value="UniProtKB-KW"/>
</dbReference>
<dbReference type="PROSITE" id="PS50280">
    <property type="entry name" value="SET"/>
    <property type="match status" value="1"/>
</dbReference>
<keyword evidence="4" id="KW-0949">S-adenosyl-L-methionine</keyword>
<organism evidence="16 17">
    <name type="scientific">Paspalum notatum var. saurae</name>
    <dbReference type="NCBI Taxonomy" id="547442"/>
    <lineage>
        <taxon>Eukaryota</taxon>
        <taxon>Viridiplantae</taxon>
        <taxon>Streptophyta</taxon>
        <taxon>Embryophyta</taxon>
        <taxon>Tracheophyta</taxon>
        <taxon>Spermatophyta</taxon>
        <taxon>Magnoliopsida</taxon>
        <taxon>Liliopsida</taxon>
        <taxon>Poales</taxon>
        <taxon>Poaceae</taxon>
        <taxon>PACMAD clade</taxon>
        <taxon>Panicoideae</taxon>
        <taxon>Andropogonodae</taxon>
        <taxon>Paspaleae</taxon>
        <taxon>Paspalinae</taxon>
        <taxon>Paspalum</taxon>
    </lineage>
</organism>
<dbReference type="InterPro" id="IPR019787">
    <property type="entry name" value="Znf_PHD-finger"/>
</dbReference>
<dbReference type="InterPro" id="IPR019786">
    <property type="entry name" value="Zinc_finger_PHD-type_CS"/>
</dbReference>
<name>A0AAQ3TR15_PASNO</name>
<dbReference type="GO" id="GO:0008270">
    <property type="term" value="F:zinc ion binding"/>
    <property type="evidence" value="ECO:0007669"/>
    <property type="project" value="UniProtKB-KW"/>
</dbReference>
<dbReference type="Pfam" id="PF00856">
    <property type="entry name" value="SET"/>
    <property type="match status" value="1"/>
</dbReference>
<dbReference type="InterPro" id="IPR001965">
    <property type="entry name" value="Znf_PHD"/>
</dbReference>
<evidence type="ECO:0000256" key="4">
    <source>
        <dbReference type="ARBA" id="ARBA00022691"/>
    </source>
</evidence>
<dbReference type="PANTHER" id="PTHR48442">
    <property type="entry name" value="SET DOMAIN-CONTAINING PROTEIN"/>
    <property type="match status" value="1"/>
</dbReference>
<dbReference type="InterPro" id="IPR053114">
    <property type="entry name" value="ATXR5/ATXR6"/>
</dbReference>